<reference evidence="1" key="1">
    <citation type="submission" date="2020-03" db="EMBL/GenBank/DDBJ databases">
        <title>A high-quality chromosome-level genome assembly of a woody plant with both climbing and erect habits, Rhamnella rubrinervis.</title>
        <authorList>
            <person name="Lu Z."/>
            <person name="Yang Y."/>
            <person name="Zhu X."/>
            <person name="Sun Y."/>
        </authorList>
    </citation>
    <scope>NUCLEOTIDE SEQUENCE</scope>
    <source>
        <strain evidence="1">BYM</strain>
        <tissue evidence="1">Leaf</tissue>
    </source>
</reference>
<dbReference type="AlphaFoldDB" id="A0A8K0HTJ0"/>
<proteinExistence type="predicted"/>
<comment type="caution">
    <text evidence="1">The sequence shown here is derived from an EMBL/GenBank/DDBJ whole genome shotgun (WGS) entry which is preliminary data.</text>
</comment>
<keyword evidence="2" id="KW-1185">Reference proteome</keyword>
<organism evidence="1 2">
    <name type="scientific">Rhamnella rubrinervis</name>
    <dbReference type="NCBI Taxonomy" id="2594499"/>
    <lineage>
        <taxon>Eukaryota</taxon>
        <taxon>Viridiplantae</taxon>
        <taxon>Streptophyta</taxon>
        <taxon>Embryophyta</taxon>
        <taxon>Tracheophyta</taxon>
        <taxon>Spermatophyta</taxon>
        <taxon>Magnoliopsida</taxon>
        <taxon>eudicotyledons</taxon>
        <taxon>Gunneridae</taxon>
        <taxon>Pentapetalae</taxon>
        <taxon>rosids</taxon>
        <taxon>fabids</taxon>
        <taxon>Rosales</taxon>
        <taxon>Rhamnaceae</taxon>
        <taxon>rhamnoid group</taxon>
        <taxon>Rhamneae</taxon>
        <taxon>Rhamnella</taxon>
    </lineage>
</organism>
<name>A0A8K0HTJ0_9ROSA</name>
<dbReference type="EMBL" id="VOIH02000001">
    <property type="protein sequence ID" value="KAF3457619.1"/>
    <property type="molecule type" value="Genomic_DNA"/>
</dbReference>
<evidence type="ECO:0000313" key="2">
    <source>
        <dbReference type="Proteomes" id="UP000796880"/>
    </source>
</evidence>
<dbReference type="OrthoDB" id="1686201at2759"/>
<evidence type="ECO:0000313" key="1">
    <source>
        <dbReference type="EMBL" id="KAF3457619.1"/>
    </source>
</evidence>
<dbReference type="Proteomes" id="UP000796880">
    <property type="component" value="Unassembled WGS sequence"/>
</dbReference>
<gene>
    <name evidence="1" type="ORF">FNV43_RR02277</name>
</gene>
<sequence length="140" mass="15723">MRCFKPCKPSTKTNIFWKISGNEIISSHRVLVTSVTRPSLQVSVSHIGMEPVRLLCGASNHVSLPPRQIFSGRFPEMKSFPVRVLVTSVTRPSLQSKKDKEVTETCEKTKEAAEAVEQGAKEVRETCKFMRDTVETTAER</sequence>
<protein>
    <submittedName>
        <fullName evidence="1">Uncharacterized protein</fullName>
    </submittedName>
</protein>
<accession>A0A8K0HTJ0</accession>